<dbReference type="GO" id="GO:0008381">
    <property type="term" value="F:mechanosensitive monoatomic ion channel activity"/>
    <property type="evidence" value="ECO:0007669"/>
    <property type="project" value="TreeGrafter"/>
</dbReference>
<feature type="compositionally biased region" description="Basic residues" evidence="1">
    <location>
        <begin position="53"/>
        <end position="63"/>
    </location>
</feature>
<dbReference type="GO" id="GO:0005886">
    <property type="term" value="C:plasma membrane"/>
    <property type="evidence" value="ECO:0007669"/>
    <property type="project" value="InterPro"/>
</dbReference>
<gene>
    <name evidence="3" type="ORF">LYPA_23C001191</name>
</gene>
<dbReference type="GO" id="GO:0005245">
    <property type="term" value="F:voltage-gated calcium channel activity"/>
    <property type="evidence" value="ECO:0007669"/>
    <property type="project" value="TreeGrafter"/>
</dbReference>
<evidence type="ECO:0000313" key="3">
    <source>
        <dbReference type="EMBL" id="VFV39690.1"/>
    </source>
</evidence>
<dbReference type="PANTHER" id="PTHR23302">
    <property type="entry name" value="TRANSMEMBRANE CHANNEL-RELATED"/>
    <property type="match status" value="1"/>
</dbReference>
<dbReference type="Proteomes" id="UP000386466">
    <property type="component" value="Unassembled WGS sequence"/>
</dbReference>
<dbReference type="AlphaFoldDB" id="A0A485P1W7"/>
<dbReference type="GO" id="GO:0060005">
    <property type="term" value="P:vestibular reflex"/>
    <property type="evidence" value="ECO:0007669"/>
    <property type="project" value="TreeGrafter"/>
</dbReference>
<protein>
    <submittedName>
        <fullName evidence="3">Transmembrane channel-like protein</fullName>
    </submittedName>
</protein>
<feature type="transmembrane region" description="Helical" evidence="2">
    <location>
        <begin position="242"/>
        <end position="260"/>
    </location>
</feature>
<feature type="compositionally biased region" description="Low complexity" evidence="1">
    <location>
        <begin position="27"/>
        <end position="36"/>
    </location>
</feature>
<keyword evidence="2" id="KW-0472">Membrane</keyword>
<proteinExistence type="predicted"/>
<reference evidence="3 4" key="1">
    <citation type="submission" date="2019-01" db="EMBL/GenBank/DDBJ databases">
        <authorList>
            <person name="Alioto T."/>
            <person name="Alioto T."/>
        </authorList>
    </citation>
    <scope>NUCLEOTIDE SEQUENCE [LARGE SCALE GENOMIC DNA]</scope>
</reference>
<evidence type="ECO:0000256" key="1">
    <source>
        <dbReference type="SAM" id="MobiDB-lite"/>
    </source>
</evidence>
<evidence type="ECO:0000313" key="4">
    <source>
        <dbReference type="Proteomes" id="UP000386466"/>
    </source>
</evidence>
<keyword evidence="4" id="KW-1185">Reference proteome</keyword>
<accession>A0A485P1W7</accession>
<dbReference type="GO" id="GO:0050910">
    <property type="term" value="P:detection of mechanical stimulus involved in sensory perception of sound"/>
    <property type="evidence" value="ECO:0007669"/>
    <property type="project" value="TreeGrafter"/>
</dbReference>
<evidence type="ECO:0000256" key="2">
    <source>
        <dbReference type="SAM" id="Phobius"/>
    </source>
</evidence>
<feature type="transmembrane region" description="Helical" evidence="2">
    <location>
        <begin position="323"/>
        <end position="341"/>
    </location>
</feature>
<organism evidence="3 4">
    <name type="scientific">Lynx pardinus</name>
    <name type="common">Iberian lynx</name>
    <name type="synonym">Felis pardina</name>
    <dbReference type="NCBI Taxonomy" id="191816"/>
    <lineage>
        <taxon>Eukaryota</taxon>
        <taxon>Metazoa</taxon>
        <taxon>Chordata</taxon>
        <taxon>Craniata</taxon>
        <taxon>Vertebrata</taxon>
        <taxon>Euteleostomi</taxon>
        <taxon>Mammalia</taxon>
        <taxon>Eutheria</taxon>
        <taxon>Laurasiatheria</taxon>
        <taxon>Carnivora</taxon>
        <taxon>Feliformia</taxon>
        <taxon>Felidae</taxon>
        <taxon>Felinae</taxon>
        <taxon>Lynx</taxon>
    </lineage>
</organism>
<dbReference type="PANTHER" id="PTHR23302:SF17">
    <property type="entry name" value="TRANSMEMBRANE CHANNEL-LIKE PROTEIN 2"/>
    <property type="match status" value="1"/>
</dbReference>
<feature type="region of interest" description="Disordered" evidence="1">
    <location>
        <begin position="1"/>
        <end position="129"/>
    </location>
</feature>
<dbReference type="EMBL" id="CAAGRJ010027723">
    <property type="protein sequence ID" value="VFV39690.1"/>
    <property type="molecule type" value="Genomic_DNA"/>
</dbReference>
<name>A0A485P1W7_LYNPA</name>
<keyword evidence="2 3" id="KW-0812">Transmembrane</keyword>
<sequence length="343" mass="39596">MSRQPKSLGEEGDRSGRRPSKKRAPRAEGAAGRRGAQPSQKERAGGSPGPGSPRRKQAERRRHREELGERGRSSAERTCTERRKKDGRTSLKEQRAPSKKEKEVPRKEETWKRLKKHRSPSLASSASVGESLSEEELARILEQLEDKKKLIATVRSKPWPMAKKLTELREAQEFVEKYEGALGKGKGKRLYAYRMLMAKKWVKFKRDFDNFKTQCIPWEMKIKDIESHFGSSVASYFIFLRWMYGVNLVLFGLIFGLVIIPEVLMGAPYGSIPRKTVPRAEEEKAMDFSVLWDFEGYIKYSALFYGYYNNQRTIGWLRYRLPMAYFMVGVSVFGYSLMIVIRS</sequence>
<feature type="compositionally biased region" description="Basic and acidic residues" evidence="1">
    <location>
        <begin position="64"/>
        <end position="112"/>
    </location>
</feature>
<dbReference type="InterPro" id="IPR038900">
    <property type="entry name" value="TMC"/>
</dbReference>
<keyword evidence="2" id="KW-1133">Transmembrane helix</keyword>